<evidence type="ECO:0008006" key="4">
    <source>
        <dbReference type="Google" id="ProtNLM"/>
    </source>
</evidence>
<reference evidence="2" key="2">
    <citation type="submission" date="2015-06" db="UniProtKB">
        <authorList>
            <consortium name="EnsemblPlants"/>
        </authorList>
    </citation>
    <scope>IDENTIFICATION</scope>
    <source>
        <strain evidence="2">DM1-3 516 R44</strain>
    </source>
</reference>
<feature type="compositionally biased region" description="Basic and acidic residues" evidence="1">
    <location>
        <begin position="278"/>
        <end position="288"/>
    </location>
</feature>
<dbReference type="InParanoid" id="M1DA45"/>
<dbReference type="EnsemblPlants" id="PGSC0003DMT400085714">
    <property type="protein sequence ID" value="PGSC0003DMT400085714"/>
    <property type="gene ID" value="PGSC0003DMG400035285"/>
</dbReference>
<dbReference type="HOGENOM" id="CLU_029307_12_2_1"/>
<reference evidence="3" key="1">
    <citation type="journal article" date="2011" name="Nature">
        <title>Genome sequence and analysis of the tuber crop potato.</title>
        <authorList>
            <consortium name="The Potato Genome Sequencing Consortium"/>
        </authorList>
    </citation>
    <scope>NUCLEOTIDE SEQUENCE [LARGE SCALE GENOMIC DNA]</scope>
    <source>
        <strain evidence="3">cv. DM1-3 516 R44</strain>
    </source>
</reference>
<organism evidence="2 3">
    <name type="scientific">Solanum tuberosum</name>
    <name type="common">Potato</name>
    <dbReference type="NCBI Taxonomy" id="4113"/>
    <lineage>
        <taxon>Eukaryota</taxon>
        <taxon>Viridiplantae</taxon>
        <taxon>Streptophyta</taxon>
        <taxon>Embryophyta</taxon>
        <taxon>Tracheophyta</taxon>
        <taxon>Spermatophyta</taxon>
        <taxon>Magnoliopsida</taxon>
        <taxon>eudicotyledons</taxon>
        <taxon>Gunneridae</taxon>
        <taxon>Pentapetalae</taxon>
        <taxon>asterids</taxon>
        <taxon>lamiids</taxon>
        <taxon>Solanales</taxon>
        <taxon>Solanaceae</taxon>
        <taxon>Solanoideae</taxon>
        <taxon>Solaneae</taxon>
        <taxon>Solanum</taxon>
    </lineage>
</organism>
<feature type="compositionally biased region" description="Polar residues" evidence="1">
    <location>
        <begin position="32"/>
        <end position="42"/>
    </location>
</feature>
<evidence type="ECO:0000313" key="3">
    <source>
        <dbReference type="Proteomes" id="UP000011115"/>
    </source>
</evidence>
<feature type="region of interest" description="Disordered" evidence="1">
    <location>
        <begin position="1"/>
        <end position="42"/>
    </location>
</feature>
<name>M1DA45_SOLTU</name>
<feature type="region of interest" description="Disordered" evidence="1">
    <location>
        <begin position="193"/>
        <end position="216"/>
    </location>
</feature>
<dbReference type="Gramene" id="PGSC0003DMT400085714">
    <property type="protein sequence ID" value="PGSC0003DMT400085714"/>
    <property type="gene ID" value="PGSC0003DMG400035285"/>
</dbReference>
<feature type="region of interest" description="Disordered" evidence="1">
    <location>
        <begin position="265"/>
        <end position="308"/>
    </location>
</feature>
<accession>M1DA45</accession>
<proteinExistence type="predicted"/>
<dbReference type="PANTHER" id="PTHR33180">
    <property type="entry name" value="PHOTOSYSTEM II CP43 REACTION CENTER PROTEIN"/>
    <property type="match status" value="1"/>
</dbReference>
<evidence type="ECO:0000313" key="2">
    <source>
        <dbReference type="EnsemblPlants" id="PGSC0003DMT400085714"/>
    </source>
</evidence>
<evidence type="ECO:0000256" key="1">
    <source>
        <dbReference type="SAM" id="MobiDB-lite"/>
    </source>
</evidence>
<sequence>MSPNDPEHDDAEGWCKKRAERRTKKLNDPSRIRNTQPTTPTSPVLEQAMVLAPLVQGRRPKSTNQVKAEGLTTILEEKRLSIDGVINRHPKIMECLRYHKFQIFTNPHALILQTGGNADRLGRNHRFRDTHACKAEPDLTSIPVLITTLCKQARVPQDAKKDGEMMPTASTDIRRIEAEYLKDQAKRKKATLMELGNTESSPVEAPPDSSATARSPKPNVVAAIPGLHLPRLPYSGWDNLPFLPTVDVNHLKFTDVSMIFGTKEIPDMPEMPQTTIGHGDRAKQKADLDSEEETDEEMFEGATSNDIAETEEIMIDAVVQASLAKAPAARSSGAVPSGSHSGN</sequence>
<keyword evidence="3" id="KW-1185">Reference proteome</keyword>
<feature type="compositionally biased region" description="Acidic residues" evidence="1">
    <location>
        <begin position="289"/>
        <end position="299"/>
    </location>
</feature>
<dbReference type="PANTHER" id="PTHR33180:SF31">
    <property type="entry name" value="POLYPROTEIN PROTEIN"/>
    <property type="match status" value="1"/>
</dbReference>
<dbReference type="PaxDb" id="4113-PGSC0003DMT400085714"/>
<dbReference type="Proteomes" id="UP000011115">
    <property type="component" value="Unassembled WGS sequence"/>
</dbReference>
<dbReference type="AlphaFoldDB" id="M1DA45"/>
<protein>
    <recommendedName>
        <fullName evidence="4">Polyprotein protein</fullName>
    </recommendedName>
</protein>